<dbReference type="RefSeq" id="WP_379868586.1">
    <property type="nucleotide sequence ID" value="NZ_JBHTBH010000001.1"/>
</dbReference>
<evidence type="ECO:0000313" key="2">
    <source>
        <dbReference type="Proteomes" id="UP001596540"/>
    </source>
</evidence>
<name>A0ABW2KBM8_9ACTN</name>
<dbReference type="InterPro" id="IPR052949">
    <property type="entry name" value="PA_immunity-related"/>
</dbReference>
<dbReference type="PANTHER" id="PTHR42999">
    <property type="entry name" value="ANTIBIOTIC RESISTANCE PROTEIN MCBG"/>
    <property type="match status" value="1"/>
</dbReference>
<reference evidence="2" key="1">
    <citation type="journal article" date="2019" name="Int. J. Syst. Evol. Microbiol.">
        <title>The Global Catalogue of Microorganisms (GCM) 10K type strain sequencing project: providing services to taxonomists for standard genome sequencing and annotation.</title>
        <authorList>
            <consortium name="The Broad Institute Genomics Platform"/>
            <consortium name="The Broad Institute Genome Sequencing Center for Infectious Disease"/>
            <person name="Wu L."/>
            <person name="Ma J."/>
        </authorList>
    </citation>
    <scope>NUCLEOTIDE SEQUENCE [LARGE SCALE GENOMIC DNA]</scope>
    <source>
        <strain evidence="2">CGMCC 4.7382</strain>
    </source>
</reference>
<comment type="caution">
    <text evidence="1">The sequence shown here is derived from an EMBL/GenBank/DDBJ whole genome shotgun (WGS) entry which is preliminary data.</text>
</comment>
<sequence>MRIPRTLADLPYAAALEPFEGEPEEDGDYDALHAADTVFEDAQASGARFIECAFTSVAFDRGRYRRARFDDVWIHGSRMTGVDLGGSGWQDVSVLSASLAGVAAFDSAMRRVVFSGCKLNAVNFRAAALTDVVFEDCVLVDVDFGEARLTKVRFPGSRLESARFDRATLSKVDLRGATAIDLASGYDALRGATIGSDQLFALAPALAQALGITVGE</sequence>
<accession>A0ABW2KBM8</accession>
<organism evidence="1 2">
    <name type="scientific">Marinactinospora rubrisoli</name>
    <dbReference type="NCBI Taxonomy" id="2715399"/>
    <lineage>
        <taxon>Bacteria</taxon>
        <taxon>Bacillati</taxon>
        <taxon>Actinomycetota</taxon>
        <taxon>Actinomycetes</taxon>
        <taxon>Streptosporangiales</taxon>
        <taxon>Nocardiopsidaceae</taxon>
        <taxon>Marinactinospora</taxon>
    </lineage>
</organism>
<dbReference type="Gene3D" id="2.160.20.80">
    <property type="entry name" value="E3 ubiquitin-protein ligase SopA"/>
    <property type="match status" value="1"/>
</dbReference>
<proteinExistence type="predicted"/>
<keyword evidence="2" id="KW-1185">Reference proteome</keyword>
<protein>
    <submittedName>
        <fullName evidence="1">Pentapeptide repeat-containing protein</fullName>
    </submittedName>
</protein>
<dbReference type="SUPFAM" id="SSF141571">
    <property type="entry name" value="Pentapeptide repeat-like"/>
    <property type="match status" value="1"/>
</dbReference>
<evidence type="ECO:0000313" key="1">
    <source>
        <dbReference type="EMBL" id="MFC7326710.1"/>
    </source>
</evidence>
<dbReference type="Proteomes" id="UP001596540">
    <property type="component" value="Unassembled WGS sequence"/>
</dbReference>
<dbReference type="Pfam" id="PF13599">
    <property type="entry name" value="Pentapeptide_4"/>
    <property type="match status" value="1"/>
</dbReference>
<dbReference type="InterPro" id="IPR001646">
    <property type="entry name" value="5peptide_repeat"/>
</dbReference>
<dbReference type="EMBL" id="JBHTBH010000001">
    <property type="protein sequence ID" value="MFC7326710.1"/>
    <property type="molecule type" value="Genomic_DNA"/>
</dbReference>
<gene>
    <name evidence="1" type="ORF">ACFQRF_03055</name>
</gene>
<dbReference type="PANTHER" id="PTHR42999:SF1">
    <property type="entry name" value="PENTAPEPTIDE REPEAT-CONTAINING PROTEIN"/>
    <property type="match status" value="1"/>
</dbReference>